<feature type="non-terminal residue" evidence="1">
    <location>
        <position position="1"/>
    </location>
</feature>
<dbReference type="Gene3D" id="3.90.190.10">
    <property type="entry name" value="Protein tyrosine phosphatase superfamily"/>
    <property type="match status" value="1"/>
</dbReference>
<gene>
    <name evidence="1" type="ORF">EVA_15630</name>
</gene>
<evidence type="ECO:0008006" key="2">
    <source>
        <dbReference type="Google" id="ProtNLM"/>
    </source>
</evidence>
<dbReference type="AlphaFoldDB" id="J9C8N8"/>
<evidence type="ECO:0000313" key="1">
    <source>
        <dbReference type="EMBL" id="EJW96260.1"/>
    </source>
</evidence>
<sequence length="65" mass="7529">FPYQLPTKTQEAITALYSARESYISAALHEIKKSYGDIDTYLKRGIGLKKEEIKKLQKILLEKKQ</sequence>
<dbReference type="SUPFAM" id="SSF52799">
    <property type="entry name" value="(Phosphotyrosine protein) phosphatases II"/>
    <property type="match status" value="1"/>
</dbReference>
<dbReference type="EMBL" id="AMCI01005376">
    <property type="protein sequence ID" value="EJW96260.1"/>
    <property type="molecule type" value="Genomic_DNA"/>
</dbReference>
<accession>J9C8N8</accession>
<name>J9C8N8_9ZZZZ</name>
<dbReference type="InterPro" id="IPR029021">
    <property type="entry name" value="Prot-tyrosine_phosphatase-like"/>
</dbReference>
<proteinExistence type="predicted"/>
<organism evidence="1">
    <name type="scientific">gut metagenome</name>
    <dbReference type="NCBI Taxonomy" id="749906"/>
    <lineage>
        <taxon>unclassified sequences</taxon>
        <taxon>metagenomes</taxon>
        <taxon>organismal metagenomes</taxon>
    </lineage>
</organism>
<protein>
    <recommendedName>
        <fullName evidence="2">Protein-tyrosine-phosphatase</fullName>
    </recommendedName>
</protein>
<reference evidence="1" key="1">
    <citation type="journal article" date="2012" name="PLoS ONE">
        <title>Gene sets for utilization of primary and secondary nutrition supplies in the distal gut of endangered iberian lynx.</title>
        <authorList>
            <person name="Alcaide M."/>
            <person name="Messina E."/>
            <person name="Richter M."/>
            <person name="Bargiela R."/>
            <person name="Peplies J."/>
            <person name="Huws S.A."/>
            <person name="Newbold C.J."/>
            <person name="Golyshin P.N."/>
            <person name="Simon M.A."/>
            <person name="Lopez G."/>
            <person name="Yakimov M.M."/>
            <person name="Ferrer M."/>
        </authorList>
    </citation>
    <scope>NUCLEOTIDE SEQUENCE</scope>
</reference>
<dbReference type="Pfam" id="PF13350">
    <property type="entry name" value="Y_phosphatase3"/>
    <property type="match status" value="1"/>
</dbReference>
<dbReference type="InterPro" id="IPR026893">
    <property type="entry name" value="Tyr/Ser_Pase_IphP-type"/>
</dbReference>
<comment type="caution">
    <text evidence="1">The sequence shown here is derived from an EMBL/GenBank/DDBJ whole genome shotgun (WGS) entry which is preliminary data.</text>
</comment>
<dbReference type="GO" id="GO:0004721">
    <property type="term" value="F:phosphoprotein phosphatase activity"/>
    <property type="evidence" value="ECO:0007669"/>
    <property type="project" value="InterPro"/>
</dbReference>